<evidence type="ECO:0000313" key="3">
    <source>
        <dbReference type="Proteomes" id="UP000018721"/>
    </source>
</evidence>
<dbReference type="EMBL" id="ANIZ01002469">
    <property type="protein sequence ID" value="ETI40321.1"/>
    <property type="molecule type" value="Genomic_DNA"/>
</dbReference>
<comment type="caution">
    <text evidence="2">The sequence shown here is derived from an EMBL/GenBank/DDBJ whole genome shotgun (WGS) entry which is preliminary data.</text>
</comment>
<gene>
    <name evidence="2" type="ORF">F443_14260</name>
</gene>
<name>V9EN14_PHYNI</name>
<dbReference type="AlphaFoldDB" id="V9EN14"/>
<sequence length="137" mass="14539">MGCINSKPSSTDSGARGKSSNSPRGKTNSPRGANRTDNGGDTTATSVVLAQVVRVTTDITDITDITMVTMDMTRDTIVGTTEEAGMVVATEVETEVEMEVAMEVVVVTEEVGAIAAAEIDIPSLLWLHQHLYSELPR</sequence>
<protein>
    <submittedName>
        <fullName evidence="2">Uncharacterized protein</fullName>
    </submittedName>
</protein>
<dbReference type="HOGENOM" id="CLU_1869190_0_0_1"/>
<keyword evidence="3" id="KW-1185">Reference proteome</keyword>
<dbReference type="Proteomes" id="UP000018721">
    <property type="component" value="Unassembled WGS sequence"/>
</dbReference>
<evidence type="ECO:0000256" key="1">
    <source>
        <dbReference type="SAM" id="MobiDB-lite"/>
    </source>
</evidence>
<proteinExistence type="predicted"/>
<evidence type="ECO:0000313" key="2">
    <source>
        <dbReference type="EMBL" id="ETI40321.1"/>
    </source>
</evidence>
<accession>V9EN14</accession>
<organism evidence="2 3">
    <name type="scientific">Phytophthora nicotianae P1569</name>
    <dbReference type="NCBI Taxonomy" id="1317065"/>
    <lineage>
        <taxon>Eukaryota</taxon>
        <taxon>Sar</taxon>
        <taxon>Stramenopiles</taxon>
        <taxon>Oomycota</taxon>
        <taxon>Peronosporomycetes</taxon>
        <taxon>Peronosporales</taxon>
        <taxon>Peronosporaceae</taxon>
        <taxon>Phytophthora</taxon>
    </lineage>
</organism>
<feature type="region of interest" description="Disordered" evidence="1">
    <location>
        <begin position="1"/>
        <end position="45"/>
    </location>
</feature>
<reference evidence="2 3" key="1">
    <citation type="submission" date="2013-11" db="EMBL/GenBank/DDBJ databases">
        <title>The Genome Sequence of Phytophthora parasitica P1569.</title>
        <authorList>
            <consortium name="The Broad Institute Genomics Platform"/>
            <person name="Russ C."/>
            <person name="Tyler B."/>
            <person name="Panabieres F."/>
            <person name="Shan W."/>
            <person name="Tripathy S."/>
            <person name="Grunwald N."/>
            <person name="Machado M."/>
            <person name="Johnson C.S."/>
            <person name="Arredondo F."/>
            <person name="Hong C."/>
            <person name="Coffey M."/>
            <person name="Young S.K."/>
            <person name="Zeng Q."/>
            <person name="Gargeya S."/>
            <person name="Fitzgerald M."/>
            <person name="Abouelleil A."/>
            <person name="Alvarado L."/>
            <person name="Chapman S.B."/>
            <person name="Gainer-Dewar J."/>
            <person name="Goldberg J."/>
            <person name="Griggs A."/>
            <person name="Gujja S."/>
            <person name="Hansen M."/>
            <person name="Howarth C."/>
            <person name="Imamovic A."/>
            <person name="Ireland A."/>
            <person name="Larimer J."/>
            <person name="McCowan C."/>
            <person name="Murphy C."/>
            <person name="Pearson M."/>
            <person name="Poon T.W."/>
            <person name="Priest M."/>
            <person name="Roberts A."/>
            <person name="Saif S."/>
            <person name="Shea T."/>
            <person name="Sykes S."/>
            <person name="Wortman J."/>
            <person name="Nusbaum C."/>
            <person name="Birren B."/>
        </authorList>
    </citation>
    <scope>NUCLEOTIDE SEQUENCE [LARGE SCALE GENOMIC DNA]</scope>
    <source>
        <strain evidence="2 3">P1569</strain>
    </source>
</reference>